<feature type="domain" description="YtkA-like" evidence="5">
    <location>
        <begin position="443"/>
        <end position="524"/>
    </location>
</feature>
<dbReference type="Gene3D" id="2.40.420.20">
    <property type="match status" value="1"/>
</dbReference>
<comment type="caution">
    <text evidence="8">The sequence shown here is derived from an EMBL/GenBank/DDBJ whole genome shotgun (WGS) entry which is preliminary data.</text>
</comment>
<evidence type="ECO:0000313" key="9">
    <source>
        <dbReference type="Proteomes" id="UP000028839"/>
    </source>
</evidence>
<dbReference type="InterPro" id="IPR058792">
    <property type="entry name" value="Beta-barrel_RND_2"/>
</dbReference>
<keyword evidence="2" id="KW-0175">Coiled coil</keyword>
<dbReference type="InterPro" id="IPR032693">
    <property type="entry name" value="YtkA-like_dom"/>
</dbReference>
<feature type="domain" description="CzcB-like barrel-sandwich hybrid" evidence="7">
    <location>
        <begin position="81"/>
        <end position="214"/>
    </location>
</feature>
<feature type="transmembrane region" description="Helical" evidence="4">
    <location>
        <begin position="12"/>
        <end position="31"/>
    </location>
</feature>
<keyword evidence="4" id="KW-0812">Transmembrane</keyword>
<dbReference type="GO" id="GO:0015562">
    <property type="term" value="F:efflux transmembrane transporter activity"/>
    <property type="evidence" value="ECO:0007669"/>
    <property type="project" value="TreeGrafter"/>
</dbReference>
<dbReference type="AlphaFoldDB" id="A0A0E2Z2C2"/>
<evidence type="ECO:0000256" key="2">
    <source>
        <dbReference type="SAM" id="Coils"/>
    </source>
</evidence>
<proteinExistence type="inferred from homology"/>
<organism evidence="8 9">
    <name type="scientific">Nitrosococcus oceani C-27</name>
    <dbReference type="NCBI Taxonomy" id="314279"/>
    <lineage>
        <taxon>Bacteria</taxon>
        <taxon>Pseudomonadati</taxon>
        <taxon>Pseudomonadota</taxon>
        <taxon>Gammaproteobacteria</taxon>
        <taxon>Chromatiales</taxon>
        <taxon>Chromatiaceae</taxon>
        <taxon>Nitrosococcus</taxon>
    </lineage>
</organism>
<evidence type="ECO:0000259" key="6">
    <source>
        <dbReference type="Pfam" id="PF25954"/>
    </source>
</evidence>
<dbReference type="InterPro" id="IPR006143">
    <property type="entry name" value="RND_pump_MFP"/>
</dbReference>
<evidence type="ECO:0000259" key="7">
    <source>
        <dbReference type="Pfam" id="PF25973"/>
    </source>
</evidence>
<keyword evidence="4" id="KW-1133">Transmembrane helix</keyword>
<feature type="compositionally biased region" description="Polar residues" evidence="3">
    <location>
        <begin position="407"/>
        <end position="420"/>
    </location>
</feature>
<dbReference type="Pfam" id="PF25954">
    <property type="entry name" value="Beta-barrel_RND_2"/>
    <property type="match status" value="1"/>
</dbReference>
<dbReference type="InterPro" id="IPR058647">
    <property type="entry name" value="BSH_CzcB-like"/>
</dbReference>
<dbReference type="Pfam" id="PF25973">
    <property type="entry name" value="BSH_CzcB"/>
    <property type="match status" value="1"/>
</dbReference>
<feature type="domain" description="CusB-like beta-barrel" evidence="6">
    <location>
        <begin position="239"/>
        <end position="310"/>
    </location>
</feature>
<dbReference type="HOGENOM" id="CLU_018816_1_4_6"/>
<evidence type="ECO:0000256" key="4">
    <source>
        <dbReference type="SAM" id="Phobius"/>
    </source>
</evidence>
<dbReference type="NCBIfam" id="TIGR01730">
    <property type="entry name" value="RND_mfp"/>
    <property type="match status" value="1"/>
</dbReference>
<evidence type="ECO:0000259" key="5">
    <source>
        <dbReference type="Pfam" id="PF13115"/>
    </source>
</evidence>
<evidence type="ECO:0000313" key="8">
    <source>
        <dbReference type="EMBL" id="KFI19793.1"/>
    </source>
</evidence>
<evidence type="ECO:0000256" key="3">
    <source>
        <dbReference type="SAM" id="MobiDB-lite"/>
    </source>
</evidence>
<evidence type="ECO:0000256" key="1">
    <source>
        <dbReference type="ARBA" id="ARBA00009477"/>
    </source>
</evidence>
<dbReference type="PANTHER" id="PTHR30469">
    <property type="entry name" value="MULTIDRUG RESISTANCE PROTEIN MDTA"/>
    <property type="match status" value="1"/>
</dbReference>
<dbReference type="OrthoDB" id="5696526at2"/>
<dbReference type="Gene3D" id="2.40.50.100">
    <property type="match status" value="1"/>
</dbReference>
<dbReference type="Gene3D" id="1.10.287.470">
    <property type="entry name" value="Helix hairpin bin"/>
    <property type="match status" value="1"/>
</dbReference>
<protein>
    <submittedName>
        <fullName evidence="8">Hemolysin D</fullName>
    </submittedName>
</protein>
<dbReference type="EMBL" id="JPGN01000037">
    <property type="protein sequence ID" value="KFI19793.1"/>
    <property type="molecule type" value="Genomic_DNA"/>
</dbReference>
<feature type="region of interest" description="Disordered" evidence="3">
    <location>
        <begin position="396"/>
        <end position="440"/>
    </location>
</feature>
<reference evidence="8 9" key="1">
    <citation type="submission" date="2014-07" db="EMBL/GenBank/DDBJ databases">
        <title>Comparative analysis of Nitrosococcus oceani genome inventories of strains from Pacific and Atlantic gyres.</title>
        <authorList>
            <person name="Lim C.K."/>
            <person name="Wang L."/>
            <person name="Sayavedra-Soto L.A."/>
            <person name="Klotz M.G."/>
        </authorList>
    </citation>
    <scope>NUCLEOTIDE SEQUENCE [LARGE SCALE GENOMIC DNA]</scope>
    <source>
        <strain evidence="8 9">C-27</strain>
    </source>
</reference>
<feature type="coiled-coil region" evidence="2">
    <location>
        <begin position="160"/>
        <end position="187"/>
    </location>
</feature>
<dbReference type="SUPFAM" id="SSF111369">
    <property type="entry name" value="HlyD-like secretion proteins"/>
    <property type="match status" value="1"/>
</dbReference>
<dbReference type="Proteomes" id="UP000028839">
    <property type="component" value="Unassembled WGS sequence"/>
</dbReference>
<comment type="similarity">
    <text evidence="1">Belongs to the membrane fusion protein (MFP) (TC 8.A.1) family.</text>
</comment>
<accession>A0A0E2Z2C2</accession>
<sequence length="553" mass="60796">MNENLHRKKSWRGSALLIVVIVVVVGLYLGYRAYESKHNATAIREETLERAIPAVTVLYPRELEANRSIDLPGNFVAWHQAPIYARVSGYVDMWYSDYGAKVKKGDLLAELNTPMINAEYRMAQAQVVAKEAEYKLAVVTKGRWVNLGDTKAVSTQSVSVKTANERVKNAELNKAKQELKNIEAKRSFRHIIAPFDGVVIERNVNVGDYVNETGSLSLKGAEEANMFTVADTSKMRLFVSVPESFGPFLKPGLTAEVTVPQFPKRRFTAHFLTVAGGFDVSTRTAVTEFVIENEDGVLWPGSYASVHITAPVERGAVSIPTTSLVFEEEGATAALVTADNRIHFKPIEVRRIRARTLEVAGISTTDRIVDNPSAALLEGDQVRIIDKPAKGYIKSPYEATESDLPAQKTTSKTPSESGAQPPQEAAGKKHTDNNRTLPYRAGPYQFDVTLEPKKPVVGKNILVIYLRDQQGQPIRNAEVDAVAKISAEGSQSAREIPAKVREVKPGIYGGSLDLPRVGDWSLTLWFEAADTPKQKAVLNMATGHGELAMRDNP</sequence>
<dbReference type="GO" id="GO:1990281">
    <property type="term" value="C:efflux pump complex"/>
    <property type="evidence" value="ECO:0007669"/>
    <property type="project" value="TreeGrafter"/>
</dbReference>
<dbReference type="Gene3D" id="2.40.30.170">
    <property type="match status" value="1"/>
</dbReference>
<gene>
    <name evidence="8" type="ORF">IB75_06655</name>
</gene>
<dbReference type="Pfam" id="PF13115">
    <property type="entry name" value="YtkA"/>
    <property type="match status" value="1"/>
</dbReference>
<name>A0A0E2Z2C2_9GAMM</name>
<keyword evidence="4" id="KW-0472">Membrane</keyword>
<dbReference type="PANTHER" id="PTHR30469:SF37">
    <property type="entry name" value="RAGD PROTEIN"/>
    <property type="match status" value="1"/>
</dbReference>